<dbReference type="InterPro" id="IPR051781">
    <property type="entry name" value="Metallo-dep_Hydrolase"/>
</dbReference>
<reference evidence="3" key="1">
    <citation type="journal article" date="2012" name="Stand. Genomic Sci.">
        <title>Genome sequence of the Antarctic rhodopsins-containing flavobacterium Gillisia limnaea type strain (R-8282(T)).</title>
        <authorList>
            <person name="Riedel T."/>
            <person name="Held B."/>
            <person name="Nolan M."/>
            <person name="Lucas S."/>
            <person name="Lapidus A."/>
            <person name="Tice H."/>
            <person name="Del Rio T.G."/>
            <person name="Cheng J.F."/>
            <person name="Han C."/>
            <person name="Tapia R."/>
            <person name="Goodwin L.A."/>
            <person name="Pitluck S."/>
            <person name="Liolios K."/>
            <person name="Mavromatis K."/>
            <person name="Pagani I."/>
            <person name="Ivanova N."/>
            <person name="Mikhailova N."/>
            <person name="Pati A."/>
            <person name="Chen A."/>
            <person name="Palaniappan K."/>
            <person name="Land M."/>
            <person name="Rohde M."/>
            <person name="Tindall B.J."/>
            <person name="Detter J.C."/>
            <person name="Goker M."/>
            <person name="Bristow J."/>
            <person name="Eisen J.A."/>
            <person name="Markowitz V."/>
            <person name="Hugenholtz P."/>
            <person name="Kyrpides N.C."/>
            <person name="Klenk H.P."/>
            <person name="Woyke T."/>
        </authorList>
    </citation>
    <scope>NUCLEOTIDE SEQUENCE [LARGE SCALE GENOMIC DNA]</scope>
    <source>
        <strain evidence="3">DSM 15749 / LMG 21470 / R-8282</strain>
    </source>
</reference>
<dbReference type="Gene3D" id="2.30.40.10">
    <property type="entry name" value="Urease, subunit C, domain 1"/>
    <property type="match status" value="1"/>
</dbReference>
<dbReference type="Gene3D" id="3.30.110.90">
    <property type="entry name" value="Amidohydrolase"/>
    <property type="match status" value="1"/>
</dbReference>
<evidence type="ECO:0000313" key="3">
    <source>
        <dbReference type="Proteomes" id="UP000003844"/>
    </source>
</evidence>
<dbReference type="SUPFAM" id="SSF51556">
    <property type="entry name" value="Metallo-dependent hydrolases"/>
    <property type="match status" value="1"/>
</dbReference>
<keyword evidence="2" id="KW-0378">Hydrolase</keyword>
<feature type="domain" description="Amidohydrolase-related" evidence="1">
    <location>
        <begin position="80"/>
        <end position="451"/>
    </location>
</feature>
<evidence type="ECO:0000313" key="2">
    <source>
        <dbReference type="EMBL" id="EHQ01962.1"/>
    </source>
</evidence>
<keyword evidence="3" id="KW-1185">Reference proteome</keyword>
<dbReference type="STRING" id="865937.Gilli_1295"/>
<dbReference type="InterPro" id="IPR011059">
    <property type="entry name" value="Metal-dep_hydrolase_composite"/>
</dbReference>
<dbReference type="Proteomes" id="UP000003844">
    <property type="component" value="Unassembled WGS sequence"/>
</dbReference>
<protein>
    <submittedName>
        <fullName evidence="2">Amidohydrolase</fullName>
    </submittedName>
</protein>
<dbReference type="PANTHER" id="PTHR43135:SF3">
    <property type="entry name" value="ALPHA-D-RIBOSE 1-METHYLPHOSPHONATE 5-TRIPHOSPHATE DIPHOSPHATASE"/>
    <property type="match status" value="1"/>
</dbReference>
<dbReference type="AlphaFoldDB" id="H2BX10"/>
<dbReference type="GO" id="GO:0016810">
    <property type="term" value="F:hydrolase activity, acting on carbon-nitrogen (but not peptide) bonds"/>
    <property type="evidence" value="ECO:0007669"/>
    <property type="project" value="InterPro"/>
</dbReference>
<dbReference type="SUPFAM" id="SSF51338">
    <property type="entry name" value="Composite domain of metallo-dependent hydrolases"/>
    <property type="match status" value="1"/>
</dbReference>
<dbReference type="Gene3D" id="1.20.58.520">
    <property type="entry name" value="Amidohydrolase"/>
    <property type="match status" value="1"/>
</dbReference>
<dbReference type="EMBL" id="JH594606">
    <property type="protein sequence ID" value="EHQ01962.1"/>
    <property type="molecule type" value="Genomic_DNA"/>
</dbReference>
<organism evidence="2 3">
    <name type="scientific">Gillisia limnaea (strain DSM 15749 / LMG 21470 / R-8282)</name>
    <dbReference type="NCBI Taxonomy" id="865937"/>
    <lineage>
        <taxon>Bacteria</taxon>
        <taxon>Pseudomonadati</taxon>
        <taxon>Bacteroidota</taxon>
        <taxon>Flavobacteriia</taxon>
        <taxon>Flavobacteriales</taxon>
        <taxon>Flavobacteriaceae</taxon>
        <taxon>Gillisia</taxon>
    </lineage>
</organism>
<dbReference type="InterPro" id="IPR006680">
    <property type="entry name" value="Amidohydro-rel"/>
</dbReference>
<dbReference type="PROSITE" id="PS51257">
    <property type="entry name" value="PROKAR_LIPOPROTEIN"/>
    <property type="match status" value="1"/>
</dbReference>
<evidence type="ECO:0000259" key="1">
    <source>
        <dbReference type="Pfam" id="PF01979"/>
    </source>
</evidence>
<sequence length="466" mass="51376">MIKKFLISICLVSLIVSCNSEEKEKFDLLILNASIVDVASGVILQERLVGISGDTIRFVGEMTDSDRYEAKKTLNAENKFLMPGLWDMHVHFRGGDTLVEENKNFLPLFLAHGITTVRDAGGDITPSVLEWREQIANGSLEGPGIFTSGPKLDGDDPAWPGSIRISNTQDIEKALDSLEAMGVDYVKMYDGNLTKEMFYEIIKAAEKRGLKTTGHMPLSADFLEAIDYGLDGTEHMYYALKACSPVADSLTAMNLGYGMMDRIIETYDPELAQQVFEKMAAEGVYVTPTVHIGKTLAEMLDVDHTQDSLLNYMGPGVRQSYQGRIESAKRAREAGSSSRSKMEKQTSAMLLPMYEAGVKLLAGSDSGAFNSFVYPGGSLQEELQDFVKAGLSPQQALTTSVIYGPSFFGMEEFYGGVAEGKVADLILLENNPLEDIKNIRDIEAVIIGDKIFREEDLKKMLSEIRK</sequence>
<dbReference type="Pfam" id="PF01979">
    <property type="entry name" value="Amidohydro_1"/>
    <property type="match status" value="1"/>
</dbReference>
<gene>
    <name evidence="2" type="ORF">Gilli_1295</name>
</gene>
<dbReference type="PANTHER" id="PTHR43135">
    <property type="entry name" value="ALPHA-D-RIBOSE 1-METHYLPHOSPHONATE 5-TRIPHOSPHATE DIPHOSPHATASE"/>
    <property type="match status" value="1"/>
</dbReference>
<accession>H2BX10</accession>
<dbReference type="Gene3D" id="3.40.50.10910">
    <property type="entry name" value="Amidohydrolase"/>
    <property type="match status" value="1"/>
</dbReference>
<name>H2BX10_GILLR</name>
<dbReference type="HOGENOM" id="CLU_023620_4_1_10"/>
<dbReference type="OrthoDB" id="9815657at2"/>
<dbReference type="eggNOG" id="COG1228">
    <property type="taxonomic scope" value="Bacteria"/>
</dbReference>
<proteinExistence type="predicted"/>
<dbReference type="RefSeq" id="WP_006988279.1">
    <property type="nucleotide sequence ID" value="NZ_JH594606.1"/>
</dbReference>
<dbReference type="InterPro" id="IPR032466">
    <property type="entry name" value="Metal_Hydrolase"/>
</dbReference>